<dbReference type="RefSeq" id="WP_261273083.1">
    <property type="nucleotide sequence ID" value="NZ_JAMTCC010000023.1"/>
</dbReference>
<accession>A0A9X2WVZ7</accession>
<dbReference type="Proteomes" id="UP001155604">
    <property type="component" value="Unassembled WGS sequence"/>
</dbReference>
<evidence type="ECO:0000313" key="2">
    <source>
        <dbReference type="Proteomes" id="UP001155604"/>
    </source>
</evidence>
<sequence length="214" mass="24092">MLALLIAFGTQAQESVQFPIPKFFKLQVVADDLVFNGVDMSITGFDTNKSPEDIYQFYHDAWRGEIRESAFGDWIIYSHLKDGLLYTVQFQQLDKLRISGTLAISNLPSMEKKRLKNLGEGFPMARNTKVANDIKAYDGLRESRHLLLVNKMSVTSNMVFYKSALTGQGWILQHGESASSEGEALLFAKDNSTLNLAMTNRDGQTFIQAIRIDN</sequence>
<proteinExistence type="predicted"/>
<organism evidence="1 2">
    <name type="scientific">Shewanella septentrionalis</name>
    <dbReference type="NCBI Taxonomy" id="2952223"/>
    <lineage>
        <taxon>Bacteria</taxon>
        <taxon>Pseudomonadati</taxon>
        <taxon>Pseudomonadota</taxon>
        <taxon>Gammaproteobacteria</taxon>
        <taxon>Alteromonadales</taxon>
        <taxon>Shewanellaceae</taxon>
        <taxon>Shewanella</taxon>
    </lineage>
</organism>
<evidence type="ECO:0000313" key="1">
    <source>
        <dbReference type="EMBL" id="MCT7946500.1"/>
    </source>
</evidence>
<keyword evidence="2" id="KW-1185">Reference proteome</keyword>
<reference evidence="1" key="1">
    <citation type="journal article" date="2023" name="Int. J. Syst. Evol. Microbiol.">
        <title>&lt;i&gt;Shewanella septentrionalis&lt;/i&gt; sp. nov. and &lt;i&gt;Shewanella holmiensis&lt;/i&gt; sp. nov., isolated from Baltic Sea water and sediments.</title>
        <authorList>
            <person name="Martin-Rodriguez A.J."/>
            <person name="Thorell K."/>
            <person name="Joffre E."/>
            <person name="Jensie-Markopoulos S."/>
            <person name="Moore E.R.B."/>
            <person name="Sjoling A."/>
        </authorList>
    </citation>
    <scope>NUCLEOTIDE SEQUENCE</scope>
    <source>
        <strain evidence="1">SP1W3</strain>
    </source>
</reference>
<dbReference type="EMBL" id="JAMTCC010000023">
    <property type="protein sequence ID" value="MCT7946500.1"/>
    <property type="molecule type" value="Genomic_DNA"/>
</dbReference>
<gene>
    <name evidence="1" type="ORF">NE536_14140</name>
</gene>
<comment type="caution">
    <text evidence="1">The sequence shown here is derived from an EMBL/GenBank/DDBJ whole genome shotgun (WGS) entry which is preliminary data.</text>
</comment>
<protein>
    <submittedName>
        <fullName evidence="1">Uncharacterized protein</fullName>
    </submittedName>
</protein>
<name>A0A9X2WVZ7_9GAMM</name>
<dbReference type="AlphaFoldDB" id="A0A9X2WVZ7"/>